<name>A0A447RH16_KLEPN</name>
<dbReference type="PANTHER" id="PTHR30006">
    <property type="entry name" value="THIAMINE-BINDING PERIPLASMIC PROTEIN-RELATED"/>
    <property type="match status" value="1"/>
</dbReference>
<dbReference type="Proteomes" id="UP000282433">
    <property type="component" value="Chromosome"/>
</dbReference>
<accession>A0A447RH16</accession>
<dbReference type="PANTHER" id="PTHR30006:SF25">
    <property type="entry name" value="PHOSPHOGLYCERATE TRANSPORT REGULATORY PROTEIN PGTC"/>
    <property type="match status" value="1"/>
</dbReference>
<dbReference type="SUPFAM" id="SSF53850">
    <property type="entry name" value="Periplasmic binding protein-like II"/>
    <property type="match status" value="1"/>
</dbReference>
<dbReference type="Gene3D" id="3.40.190.10">
    <property type="entry name" value="Periplasmic binding protein-like II"/>
    <property type="match status" value="2"/>
</dbReference>
<evidence type="ECO:0000313" key="3">
    <source>
        <dbReference type="Proteomes" id="UP000282433"/>
    </source>
</evidence>
<evidence type="ECO:0000313" key="2">
    <source>
        <dbReference type="EMBL" id="VEA99096.1"/>
    </source>
</evidence>
<organism evidence="2 3">
    <name type="scientific">Klebsiella pneumoniae</name>
    <dbReference type="NCBI Taxonomy" id="573"/>
    <lineage>
        <taxon>Bacteria</taxon>
        <taxon>Pseudomonadati</taxon>
        <taxon>Pseudomonadota</taxon>
        <taxon>Gammaproteobacteria</taxon>
        <taxon>Enterobacterales</taxon>
        <taxon>Enterobacteriaceae</taxon>
        <taxon>Klebsiella/Raoultella group</taxon>
        <taxon>Klebsiella</taxon>
        <taxon>Klebsiella pneumoniae complex</taxon>
    </lineage>
</organism>
<dbReference type="AlphaFoldDB" id="A0A447RH16"/>
<sequence length="145" mass="16109">MTRHLPAPADWDDLTDPRYQGALLMSSPSRSDTNHLMVESLLQQKGWIKGWETLLTTAGNLVTISSRSFGVADKIKSGLGVAGPVIDNYANLLLNDPHLAFTYFPQSAVSPTYVAVLKNSQHASEARRFIRYLLSPEGQTILRRR</sequence>
<dbReference type="EMBL" id="LR134162">
    <property type="protein sequence ID" value="VEA99096.1"/>
    <property type="molecule type" value="Genomic_DNA"/>
</dbReference>
<dbReference type="Pfam" id="PF13343">
    <property type="entry name" value="SBP_bac_6"/>
    <property type="match status" value="1"/>
</dbReference>
<keyword evidence="1" id="KW-0732">Signal</keyword>
<reference evidence="2 3" key="1">
    <citation type="submission" date="2018-12" db="EMBL/GenBank/DDBJ databases">
        <authorList>
            <consortium name="Pathogen Informatics"/>
        </authorList>
    </citation>
    <scope>NUCLEOTIDE SEQUENCE [LARGE SCALE GENOMIC DNA]</scope>
    <source>
        <strain evidence="2 3">NCTC13635</strain>
    </source>
</reference>
<protein>
    <submittedName>
        <fullName evidence="2">Phosphoglycerate transport regulatory protein PgtC</fullName>
    </submittedName>
</protein>
<gene>
    <name evidence="2" type="primary">pgtC_2</name>
    <name evidence="2" type="ORF">NCTC13635_00299</name>
</gene>
<evidence type="ECO:0000256" key="1">
    <source>
        <dbReference type="ARBA" id="ARBA00022729"/>
    </source>
</evidence>
<proteinExistence type="predicted"/>
<dbReference type="GO" id="GO:0030288">
    <property type="term" value="C:outer membrane-bounded periplasmic space"/>
    <property type="evidence" value="ECO:0007669"/>
    <property type="project" value="TreeGrafter"/>
</dbReference>